<protein>
    <submittedName>
        <fullName evidence="1">Cytochrome P450 81D11</fullName>
    </submittedName>
</protein>
<gene>
    <name evidence="1" type="ORF">LOK49_LG05G03316</name>
</gene>
<proteinExistence type="predicted"/>
<dbReference type="EMBL" id="CM045761">
    <property type="protein sequence ID" value="KAI8016315.1"/>
    <property type="molecule type" value="Genomic_DNA"/>
</dbReference>
<evidence type="ECO:0000313" key="1">
    <source>
        <dbReference type="EMBL" id="KAI8016315.1"/>
    </source>
</evidence>
<sequence>MEWVVSLLLNHPTTFQKARAEIDNHVGHRRLLDDLDLSKLPFLQCVVNETLRVYPLVLLLPHYSSEDCTVGGFEIPCGTTIGECFGHAEDPKVWEELTSSSERGLKEREGFKFFHLE</sequence>
<dbReference type="Proteomes" id="UP001060215">
    <property type="component" value="Chromosome 4"/>
</dbReference>
<keyword evidence="2" id="KW-1185">Reference proteome</keyword>
<accession>A0ACC0HSH7</accession>
<organism evidence="1 2">
    <name type="scientific">Camellia lanceoleosa</name>
    <dbReference type="NCBI Taxonomy" id="1840588"/>
    <lineage>
        <taxon>Eukaryota</taxon>
        <taxon>Viridiplantae</taxon>
        <taxon>Streptophyta</taxon>
        <taxon>Embryophyta</taxon>
        <taxon>Tracheophyta</taxon>
        <taxon>Spermatophyta</taxon>
        <taxon>Magnoliopsida</taxon>
        <taxon>eudicotyledons</taxon>
        <taxon>Gunneridae</taxon>
        <taxon>Pentapetalae</taxon>
        <taxon>asterids</taxon>
        <taxon>Ericales</taxon>
        <taxon>Theaceae</taxon>
        <taxon>Camellia</taxon>
    </lineage>
</organism>
<comment type="caution">
    <text evidence="1">The sequence shown here is derived from an EMBL/GenBank/DDBJ whole genome shotgun (WGS) entry which is preliminary data.</text>
</comment>
<name>A0ACC0HSH7_9ERIC</name>
<evidence type="ECO:0000313" key="2">
    <source>
        <dbReference type="Proteomes" id="UP001060215"/>
    </source>
</evidence>
<reference evidence="1 2" key="1">
    <citation type="journal article" date="2022" name="Plant J.">
        <title>Chromosome-level genome of Camellia lanceoleosa provides a valuable resource for understanding genome evolution and self-incompatibility.</title>
        <authorList>
            <person name="Gong W."/>
            <person name="Xiao S."/>
            <person name="Wang L."/>
            <person name="Liao Z."/>
            <person name="Chang Y."/>
            <person name="Mo W."/>
            <person name="Hu G."/>
            <person name="Li W."/>
            <person name="Zhao G."/>
            <person name="Zhu H."/>
            <person name="Hu X."/>
            <person name="Ji K."/>
            <person name="Xiang X."/>
            <person name="Song Q."/>
            <person name="Yuan D."/>
            <person name="Jin S."/>
            <person name="Zhang L."/>
        </authorList>
    </citation>
    <scope>NUCLEOTIDE SEQUENCE [LARGE SCALE GENOMIC DNA]</scope>
    <source>
        <strain evidence="1">SQ_2022a</strain>
    </source>
</reference>